<feature type="transmembrane region" description="Helical" evidence="1">
    <location>
        <begin position="33"/>
        <end position="51"/>
    </location>
</feature>
<organism evidence="3 4">
    <name type="scientific">Flavobacterium agri</name>
    <dbReference type="NCBI Taxonomy" id="2743471"/>
    <lineage>
        <taxon>Bacteria</taxon>
        <taxon>Pseudomonadati</taxon>
        <taxon>Bacteroidota</taxon>
        <taxon>Flavobacteriia</taxon>
        <taxon>Flavobacteriales</taxon>
        <taxon>Flavobacteriaceae</taxon>
        <taxon>Flavobacterium</taxon>
    </lineage>
</organism>
<dbReference type="EMBL" id="JACBJI010000002">
    <property type="protein sequence ID" value="NYA70340.1"/>
    <property type="molecule type" value="Genomic_DNA"/>
</dbReference>
<dbReference type="InterPro" id="IPR055087">
    <property type="entry name" value="GldL-like_N"/>
</dbReference>
<dbReference type="Proteomes" id="UP000535020">
    <property type="component" value="Unassembled WGS sequence"/>
</dbReference>
<evidence type="ECO:0000259" key="2">
    <source>
        <dbReference type="Pfam" id="PF22827"/>
    </source>
</evidence>
<dbReference type="AlphaFoldDB" id="A0A7Y8Y316"/>
<name>A0A7Y8Y316_9FLAO</name>
<dbReference type="RefSeq" id="WP_176005154.1">
    <property type="nucleotide sequence ID" value="NZ_JABWMI010000006.1"/>
</dbReference>
<dbReference type="Pfam" id="PF22827">
    <property type="entry name" value="GldL_N"/>
    <property type="match status" value="1"/>
</dbReference>
<gene>
    <name evidence="3" type="ORF">HZF10_05365</name>
</gene>
<evidence type="ECO:0000256" key="1">
    <source>
        <dbReference type="SAM" id="Phobius"/>
    </source>
</evidence>
<sequence>MKAKTAVLLLILACLIMVGAAFLKIQHVANAEYFLTFALLFQVGVFCYIAYRSLSGKNGKS</sequence>
<evidence type="ECO:0000313" key="3">
    <source>
        <dbReference type="EMBL" id="NYA70340.1"/>
    </source>
</evidence>
<keyword evidence="1" id="KW-1133">Transmembrane helix</keyword>
<feature type="domain" description="Gliding motility protein GldL-like N-terminal" evidence="2">
    <location>
        <begin position="11"/>
        <end position="52"/>
    </location>
</feature>
<keyword evidence="1" id="KW-0812">Transmembrane</keyword>
<protein>
    <recommendedName>
        <fullName evidence="2">Gliding motility protein GldL-like N-terminal domain-containing protein</fullName>
    </recommendedName>
</protein>
<accession>A0A7Y8Y316</accession>
<reference evidence="3 4" key="1">
    <citation type="submission" date="2020-07" db="EMBL/GenBank/DDBJ databases">
        <authorList>
            <person name="Sun Q."/>
        </authorList>
    </citation>
    <scope>NUCLEOTIDE SEQUENCE [LARGE SCALE GENOMIC DNA]</scope>
    <source>
        <strain evidence="3 4">MAH-1</strain>
    </source>
</reference>
<proteinExistence type="predicted"/>
<comment type="caution">
    <text evidence="3">The sequence shown here is derived from an EMBL/GenBank/DDBJ whole genome shotgun (WGS) entry which is preliminary data.</text>
</comment>
<evidence type="ECO:0000313" key="4">
    <source>
        <dbReference type="Proteomes" id="UP000535020"/>
    </source>
</evidence>
<keyword evidence="4" id="KW-1185">Reference proteome</keyword>
<keyword evidence="1" id="KW-0472">Membrane</keyword>